<protein>
    <submittedName>
        <fullName evidence="2">Uncharacterized protein</fullName>
    </submittedName>
</protein>
<accession>A0A0V0R6Q4</accession>
<feature type="coiled-coil region" evidence="1">
    <location>
        <begin position="177"/>
        <end position="250"/>
    </location>
</feature>
<name>A0A0V0R6Q4_PSEPJ</name>
<reference evidence="2 3" key="1">
    <citation type="journal article" date="2015" name="Sci. Rep.">
        <title>Genome of the facultative scuticociliatosis pathogen Pseudocohnilembus persalinus provides insight into its virulence through horizontal gene transfer.</title>
        <authorList>
            <person name="Xiong J."/>
            <person name="Wang G."/>
            <person name="Cheng J."/>
            <person name="Tian M."/>
            <person name="Pan X."/>
            <person name="Warren A."/>
            <person name="Jiang C."/>
            <person name="Yuan D."/>
            <person name="Miao W."/>
        </authorList>
    </citation>
    <scope>NUCLEOTIDE SEQUENCE [LARGE SCALE GENOMIC DNA]</scope>
    <source>
        <strain evidence="2">36N120E</strain>
    </source>
</reference>
<gene>
    <name evidence="2" type="ORF">PPERSA_08570</name>
</gene>
<dbReference type="EMBL" id="LDAU01000040">
    <property type="protein sequence ID" value="KRX10167.1"/>
    <property type="molecule type" value="Genomic_DNA"/>
</dbReference>
<keyword evidence="1" id="KW-0175">Coiled coil</keyword>
<organism evidence="2 3">
    <name type="scientific">Pseudocohnilembus persalinus</name>
    <name type="common">Ciliate</name>
    <dbReference type="NCBI Taxonomy" id="266149"/>
    <lineage>
        <taxon>Eukaryota</taxon>
        <taxon>Sar</taxon>
        <taxon>Alveolata</taxon>
        <taxon>Ciliophora</taxon>
        <taxon>Intramacronucleata</taxon>
        <taxon>Oligohymenophorea</taxon>
        <taxon>Scuticociliatia</taxon>
        <taxon>Philasterida</taxon>
        <taxon>Pseudocohnilembidae</taxon>
        <taxon>Pseudocohnilembus</taxon>
    </lineage>
</organism>
<evidence type="ECO:0000313" key="3">
    <source>
        <dbReference type="Proteomes" id="UP000054937"/>
    </source>
</evidence>
<dbReference type="InParanoid" id="A0A0V0R6Q4"/>
<proteinExistence type="predicted"/>
<dbReference type="AlphaFoldDB" id="A0A0V0R6Q4"/>
<evidence type="ECO:0000256" key="1">
    <source>
        <dbReference type="SAM" id="Coils"/>
    </source>
</evidence>
<keyword evidence="3" id="KW-1185">Reference proteome</keyword>
<dbReference type="Proteomes" id="UP000054937">
    <property type="component" value="Unassembled WGS sequence"/>
</dbReference>
<comment type="caution">
    <text evidence="2">The sequence shown here is derived from an EMBL/GenBank/DDBJ whole genome shotgun (WGS) entry which is preliminary data.</text>
</comment>
<sequence>MEINEDIQKFLHQIKEYENPNKPKKHQNSNIEQNLIFKNQINYSHYSLNFFQELFSKETYNYLIQNSNINKDDLIKNYYAPSSVYYMQKLVQEIENIVANHAGYNFEYLMKNLDEKNIFNFYLPETQKEQVQKIWQLALWREKTEKSIIFKEIKQQKDFQKELNSLKQFNGYENYNTQKLNQQITELNNIVNQLNLEKNKLKKLISEKEIQLEQVNTQYESRLNKLQEQIQLFSNKNQDLNQKYQEIETQFSLKLKKQENLTQENELLQQKFENEFLNQLIQNLSSDLEYANFEAAKAKIEIATNAYEVEEYKEKIIQQRRLYQKQIEELLNKKIQQPTYKSQKGL</sequence>
<evidence type="ECO:0000313" key="2">
    <source>
        <dbReference type="EMBL" id="KRX10167.1"/>
    </source>
</evidence>